<sequence>MGELVASAPEGIRLVVAGRTRPCAGPTRLRGDGFMVDVPPADLAFDRSELLLIVPFLHGRNDSARLVVDFDGDDPAVAGFLRSEIIAG</sequence>
<dbReference type="RefSeq" id="WP_134371503.1">
    <property type="nucleotide sequence ID" value="NZ_SOGO01000006.1"/>
</dbReference>
<dbReference type="Proteomes" id="UP000297851">
    <property type="component" value="Unassembled WGS sequence"/>
</dbReference>
<evidence type="ECO:0000313" key="1">
    <source>
        <dbReference type="EMBL" id="TFD07215.1"/>
    </source>
</evidence>
<organism evidence="1 2">
    <name type="scientific">Cryobacterium sandaracinum</name>
    <dbReference type="NCBI Taxonomy" id="1259247"/>
    <lineage>
        <taxon>Bacteria</taxon>
        <taxon>Bacillati</taxon>
        <taxon>Actinomycetota</taxon>
        <taxon>Actinomycetes</taxon>
        <taxon>Micrococcales</taxon>
        <taxon>Microbacteriaceae</taxon>
        <taxon>Cryobacterium</taxon>
    </lineage>
</organism>
<evidence type="ECO:0000313" key="2">
    <source>
        <dbReference type="Proteomes" id="UP000297851"/>
    </source>
</evidence>
<comment type="caution">
    <text evidence="1">The sequence shown here is derived from an EMBL/GenBank/DDBJ whole genome shotgun (WGS) entry which is preliminary data.</text>
</comment>
<keyword evidence="2" id="KW-1185">Reference proteome</keyword>
<name>A0ABY2JJ52_9MICO</name>
<evidence type="ECO:0008006" key="3">
    <source>
        <dbReference type="Google" id="ProtNLM"/>
    </source>
</evidence>
<gene>
    <name evidence="1" type="ORF">E3T25_00355</name>
</gene>
<reference evidence="1 2" key="1">
    <citation type="submission" date="2019-03" db="EMBL/GenBank/DDBJ databases">
        <title>Genomics of glacier-inhabiting Cryobacterium strains.</title>
        <authorList>
            <person name="Liu Q."/>
            <person name="Xin Y.-H."/>
        </authorList>
    </citation>
    <scope>NUCLEOTIDE SEQUENCE [LARGE SCALE GENOMIC DNA]</scope>
    <source>
        <strain evidence="1 2">TMT2-16</strain>
    </source>
</reference>
<proteinExistence type="predicted"/>
<dbReference type="EMBL" id="SOGO01000006">
    <property type="protein sequence ID" value="TFD07215.1"/>
    <property type="molecule type" value="Genomic_DNA"/>
</dbReference>
<protein>
    <recommendedName>
        <fullName evidence="3">MmyB-like transcription regulator ligand binding domain-containing protein</fullName>
    </recommendedName>
</protein>
<accession>A0ABY2JJ52</accession>